<comment type="caution">
    <text evidence="1">The sequence shown here is derived from an EMBL/GenBank/DDBJ whole genome shotgun (WGS) entry which is preliminary data.</text>
</comment>
<evidence type="ECO:0000313" key="2">
    <source>
        <dbReference type="Proteomes" id="UP000653454"/>
    </source>
</evidence>
<dbReference type="Proteomes" id="UP000653454">
    <property type="component" value="Unassembled WGS sequence"/>
</dbReference>
<reference evidence="1" key="1">
    <citation type="submission" date="2020-11" db="EMBL/GenBank/DDBJ databases">
        <authorList>
            <person name="Whiteford S."/>
        </authorList>
    </citation>
    <scope>NUCLEOTIDE SEQUENCE</scope>
</reference>
<sequence>MDIESRSNIYGFREVRLSGDRSLCNFEISDSPSIVSEEANDTQSQFVDAFSRKWEFKLGWIFPPPSMIPRVLHHLNDSKGTYLLVAPVWEKPHWYTKPIS</sequence>
<organism evidence="1 2">
    <name type="scientific">Plutella xylostella</name>
    <name type="common">Diamondback moth</name>
    <name type="synonym">Plutella maculipennis</name>
    <dbReference type="NCBI Taxonomy" id="51655"/>
    <lineage>
        <taxon>Eukaryota</taxon>
        <taxon>Metazoa</taxon>
        <taxon>Ecdysozoa</taxon>
        <taxon>Arthropoda</taxon>
        <taxon>Hexapoda</taxon>
        <taxon>Insecta</taxon>
        <taxon>Pterygota</taxon>
        <taxon>Neoptera</taxon>
        <taxon>Endopterygota</taxon>
        <taxon>Lepidoptera</taxon>
        <taxon>Glossata</taxon>
        <taxon>Ditrysia</taxon>
        <taxon>Yponomeutoidea</taxon>
        <taxon>Plutellidae</taxon>
        <taxon>Plutella</taxon>
    </lineage>
</organism>
<evidence type="ECO:0000313" key="1">
    <source>
        <dbReference type="EMBL" id="CAG9138738.1"/>
    </source>
</evidence>
<proteinExistence type="predicted"/>
<protein>
    <submittedName>
        <fullName evidence="1">(diamondback moth) hypothetical protein</fullName>
    </submittedName>
</protein>
<dbReference type="AlphaFoldDB" id="A0A8S4GIB5"/>
<accession>A0A8S4GIB5</accession>
<name>A0A8S4GIB5_PLUXY</name>
<dbReference type="EMBL" id="CAJHNJ030000809">
    <property type="protein sequence ID" value="CAG9138738.1"/>
    <property type="molecule type" value="Genomic_DNA"/>
</dbReference>
<gene>
    <name evidence="1" type="ORF">PLXY2_LOCUS16990</name>
</gene>
<keyword evidence="2" id="KW-1185">Reference proteome</keyword>